<dbReference type="EMBL" id="JANPWB010000010">
    <property type="protein sequence ID" value="KAJ1136717.1"/>
    <property type="molecule type" value="Genomic_DNA"/>
</dbReference>
<dbReference type="Proteomes" id="UP001066276">
    <property type="component" value="Chromosome 6"/>
</dbReference>
<sequence length="106" mass="11954">MIGLAGMQRWEVTGVDTVGALFYDKVLKPFDHLHSEEGIPRAHFRAYARLTGLLSRQCRIPDLEPDTYPLIHAIPVVGSGKNLVTWLNRALAHTATDPLQLLLRRR</sequence>
<evidence type="ECO:0000313" key="2">
    <source>
        <dbReference type="Proteomes" id="UP001066276"/>
    </source>
</evidence>
<protein>
    <submittedName>
        <fullName evidence="1">Uncharacterized protein</fullName>
    </submittedName>
</protein>
<name>A0AAV7QAX2_PLEWA</name>
<proteinExistence type="predicted"/>
<evidence type="ECO:0000313" key="1">
    <source>
        <dbReference type="EMBL" id="KAJ1136717.1"/>
    </source>
</evidence>
<organism evidence="1 2">
    <name type="scientific">Pleurodeles waltl</name>
    <name type="common">Iberian ribbed newt</name>
    <dbReference type="NCBI Taxonomy" id="8319"/>
    <lineage>
        <taxon>Eukaryota</taxon>
        <taxon>Metazoa</taxon>
        <taxon>Chordata</taxon>
        <taxon>Craniata</taxon>
        <taxon>Vertebrata</taxon>
        <taxon>Euteleostomi</taxon>
        <taxon>Amphibia</taxon>
        <taxon>Batrachia</taxon>
        <taxon>Caudata</taxon>
        <taxon>Salamandroidea</taxon>
        <taxon>Salamandridae</taxon>
        <taxon>Pleurodelinae</taxon>
        <taxon>Pleurodeles</taxon>
    </lineage>
</organism>
<dbReference type="AlphaFoldDB" id="A0AAV7QAX2"/>
<reference evidence="1" key="1">
    <citation type="journal article" date="2022" name="bioRxiv">
        <title>Sequencing and chromosome-scale assembly of the giantPleurodeles waltlgenome.</title>
        <authorList>
            <person name="Brown T."/>
            <person name="Elewa A."/>
            <person name="Iarovenko S."/>
            <person name="Subramanian E."/>
            <person name="Araus A.J."/>
            <person name="Petzold A."/>
            <person name="Susuki M."/>
            <person name="Suzuki K.-i.T."/>
            <person name="Hayashi T."/>
            <person name="Toyoda A."/>
            <person name="Oliveira C."/>
            <person name="Osipova E."/>
            <person name="Leigh N.D."/>
            <person name="Simon A."/>
            <person name="Yun M.H."/>
        </authorList>
    </citation>
    <scope>NUCLEOTIDE SEQUENCE</scope>
    <source>
        <strain evidence="1">20211129_DDA</strain>
        <tissue evidence="1">Liver</tissue>
    </source>
</reference>
<comment type="caution">
    <text evidence="1">The sequence shown here is derived from an EMBL/GenBank/DDBJ whole genome shotgun (WGS) entry which is preliminary data.</text>
</comment>
<keyword evidence="2" id="KW-1185">Reference proteome</keyword>
<accession>A0AAV7QAX2</accession>
<gene>
    <name evidence="1" type="ORF">NDU88_003132</name>
</gene>